<comment type="caution">
    <text evidence="3">The sequence shown here is derived from an EMBL/GenBank/DDBJ whole genome shotgun (WGS) entry which is preliminary data.</text>
</comment>
<feature type="chain" id="PRO_5045836030" evidence="1">
    <location>
        <begin position="27"/>
        <end position="113"/>
    </location>
</feature>
<keyword evidence="4" id="KW-1185">Reference proteome</keyword>
<evidence type="ECO:0000256" key="1">
    <source>
        <dbReference type="SAM" id="SignalP"/>
    </source>
</evidence>
<keyword evidence="1" id="KW-0732">Signal</keyword>
<dbReference type="Gene3D" id="2.60.40.420">
    <property type="entry name" value="Cupredoxins - blue copper proteins"/>
    <property type="match status" value="1"/>
</dbReference>
<proteinExistence type="predicted"/>
<reference evidence="4" key="1">
    <citation type="journal article" date="2021" name="ISME J.">
        <title>Evolutionary origin and ecological implication of a unique nif island in free-living Bradyrhizobium lineages.</title>
        <authorList>
            <person name="Tao J."/>
        </authorList>
    </citation>
    <scope>NUCLEOTIDE SEQUENCE [LARGE SCALE GENOMIC DNA]</scope>
    <source>
        <strain evidence="4">SZCCT0094</strain>
    </source>
</reference>
<sequence length="113" mass="12162">MMRFGKAGLLGGAALLIAAIASPASAAETTIEISVKDNKFQPAELKAPADTPIVFKVKNLDGAPVEFESEPLQFETVIKPNMEGVVKVKAQKPGRYEFFDDFHQGNKGTLVVE</sequence>
<dbReference type="Pfam" id="PF13473">
    <property type="entry name" value="Cupredoxin_1"/>
    <property type="match status" value="1"/>
</dbReference>
<dbReference type="SUPFAM" id="SSF49503">
    <property type="entry name" value="Cupredoxins"/>
    <property type="match status" value="1"/>
</dbReference>
<dbReference type="Proteomes" id="UP001314635">
    <property type="component" value="Unassembled WGS sequence"/>
</dbReference>
<organism evidence="3 4">
    <name type="scientific">Bradyrhizobium denitrificans</name>
    <dbReference type="NCBI Taxonomy" id="2734912"/>
    <lineage>
        <taxon>Bacteria</taxon>
        <taxon>Pseudomonadati</taxon>
        <taxon>Pseudomonadota</taxon>
        <taxon>Alphaproteobacteria</taxon>
        <taxon>Hyphomicrobiales</taxon>
        <taxon>Nitrobacteraceae</taxon>
        <taxon>Bradyrhizobium</taxon>
    </lineage>
</organism>
<dbReference type="InterPro" id="IPR008972">
    <property type="entry name" value="Cupredoxin"/>
</dbReference>
<name>A0ABS5GEP2_9BRAD</name>
<evidence type="ECO:0000313" key="4">
    <source>
        <dbReference type="Proteomes" id="UP001314635"/>
    </source>
</evidence>
<dbReference type="EMBL" id="JAFCLK010000033">
    <property type="protein sequence ID" value="MBR1139806.1"/>
    <property type="molecule type" value="Genomic_DNA"/>
</dbReference>
<feature type="domain" description="EfeO-type cupredoxin-like" evidence="2">
    <location>
        <begin position="15"/>
        <end position="112"/>
    </location>
</feature>
<dbReference type="InterPro" id="IPR028096">
    <property type="entry name" value="EfeO_Cupredoxin"/>
</dbReference>
<dbReference type="RefSeq" id="WP_012041586.1">
    <property type="nucleotide sequence ID" value="NZ_JABFDP010000015.1"/>
</dbReference>
<feature type="signal peptide" evidence="1">
    <location>
        <begin position="1"/>
        <end position="26"/>
    </location>
</feature>
<evidence type="ECO:0000259" key="2">
    <source>
        <dbReference type="Pfam" id="PF13473"/>
    </source>
</evidence>
<accession>A0ABS5GEP2</accession>
<protein>
    <submittedName>
        <fullName evidence="3">Cupredoxin domain-containing protein</fullName>
    </submittedName>
</protein>
<evidence type="ECO:0000313" key="3">
    <source>
        <dbReference type="EMBL" id="MBR1139806.1"/>
    </source>
</evidence>
<gene>
    <name evidence="3" type="ORF">JQ619_29030</name>
</gene>